<dbReference type="STRING" id="1423777.FD46_GL000964"/>
<dbReference type="PATRIC" id="fig|1423777.3.peg.991"/>
<dbReference type="InterPro" id="IPR039421">
    <property type="entry name" value="Type_1_exporter"/>
</dbReference>
<evidence type="ECO:0000256" key="2">
    <source>
        <dbReference type="ARBA" id="ARBA00022692"/>
    </source>
</evidence>
<keyword evidence="7" id="KW-1185">Reference proteome</keyword>
<dbReference type="AlphaFoldDB" id="A0A0R1MB60"/>
<accession>A0A0R1MB60</accession>
<gene>
    <name evidence="6" type="ORF">FD46_GL000964</name>
</gene>
<dbReference type="EMBL" id="AZEH01000030">
    <property type="protein sequence ID" value="KRL05254.1"/>
    <property type="molecule type" value="Genomic_DNA"/>
</dbReference>
<dbReference type="RefSeq" id="WP_057895895.1">
    <property type="nucleotide sequence ID" value="NZ_AZEH01000030.1"/>
</dbReference>
<protein>
    <submittedName>
        <fullName evidence="6">ABC-type multidrug transport system, ATPase and permease component</fullName>
    </submittedName>
</protein>
<dbReference type="GO" id="GO:0005886">
    <property type="term" value="C:plasma membrane"/>
    <property type="evidence" value="ECO:0007669"/>
    <property type="project" value="UniProtKB-SubCell"/>
</dbReference>
<keyword evidence="2" id="KW-0812">Transmembrane</keyword>
<dbReference type="Proteomes" id="UP000051686">
    <property type="component" value="Unassembled WGS sequence"/>
</dbReference>
<sequence>MSIFKKLAWFFKMRKRAYFLGGFFLVLVALLNVILPLIIGKAVDHIQRKDLTGAVLTELLERIIGSRLVKHFMEMDAAFYHEYRLGDLMAHATNDVTAVQQVAGLGDTLADSLITGRTTIIAMVLFIDWRLTLIAVLPLPLPALIANVLGNKIHFAYSNSQAEFSSINNKTQESILGNKVIKSLG</sequence>
<dbReference type="GO" id="GO:0005524">
    <property type="term" value="F:ATP binding"/>
    <property type="evidence" value="ECO:0007669"/>
    <property type="project" value="InterPro"/>
</dbReference>
<dbReference type="Gene3D" id="1.20.1560.10">
    <property type="entry name" value="ABC transporter type 1, transmembrane domain"/>
    <property type="match status" value="1"/>
</dbReference>
<dbReference type="PANTHER" id="PTHR43394:SF1">
    <property type="entry name" value="ATP-BINDING CASSETTE SUB-FAMILY B MEMBER 10, MITOCHONDRIAL"/>
    <property type="match status" value="1"/>
</dbReference>
<dbReference type="OrthoDB" id="9770415at2"/>
<organism evidence="6 7">
    <name type="scientific">Liquorilactobacillus oeni DSM 19972</name>
    <dbReference type="NCBI Taxonomy" id="1423777"/>
    <lineage>
        <taxon>Bacteria</taxon>
        <taxon>Bacillati</taxon>
        <taxon>Bacillota</taxon>
        <taxon>Bacilli</taxon>
        <taxon>Lactobacillales</taxon>
        <taxon>Lactobacillaceae</taxon>
        <taxon>Liquorilactobacillus</taxon>
    </lineage>
</organism>
<feature type="domain" description="ABC transmembrane type-1" evidence="5">
    <location>
        <begin position="53"/>
        <end position="185"/>
    </location>
</feature>
<evidence type="ECO:0000259" key="5">
    <source>
        <dbReference type="PROSITE" id="PS50929"/>
    </source>
</evidence>
<dbReference type="Pfam" id="PF00664">
    <property type="entry name" value="ABC_membrane"/>
    <property type="match status" value="1"/>
</dbReference>
<comment type="caution">
    <text evidence="6">The sequence shown here is derived from an EMBL/GenBank/DDBJ whole genome shotgun (WGS) entry which is preliminary data.</text>
</comment>
<evidence type="ECO:0000256" key="4">
    <source>
        <dbReference type="ARBA" id="ARBA00023136"/>
    </source>
</evidence>
<reference evidence="6 7" key="1">
    <citation type="journal article" date="2015" name="Genome Announc.">
        <title>Expanding the biotechnology potential of lactobacilli through comparative genomics of 213 strains and associated genera.</title>
        <authorList>
            <person name="Sun Z."/>
            <person name="Harris H.M."/>
            <person name="McCann A."/>
            <person name="Guo C."/>
            <person name="Argimon S."/>
            <person name="Zhang W."/>
            <person name="Yang X."/>
            <person name="Jeffery I.B."/>
            <person name="Cooney J.C."/>
            <person name="Kagawa T.F."/>
            <person name="Liu W."/>
            <person name="Song Y."/>
            <person name="Salvetti E."/>
            <person name="Wrobel A."/>
            <person name="Rasinkangas P."/>
            <person name="Parkhill J."/>
            <person name="Rea M.C."/>
            <person name="O'Sullivan O."/>
            <person name="Ritari J."/>
            <person name="Douillard F.P."/>
            <person name="Paul Ross R."/>
            <person name="Yang R."/>
            <person name="Briner A.E."/>
            <person name="Felis G.E."/>
            <person name="de Vos W.M."/>
            <person name="Barrangou R."/>
            <person name="Klaenhammer T.R."/>
            <person name="Caufield P.W."/>
            <person name="Cui Y."/>
            <person name="Zhang H."/>
            <person name="O'Toole P.W."/>
        </authorList>
    </citation>
    <scope>NUCLEOTIDE SEQUENCE [LARGE SCALE GENOMIC DNA]</scope>
    <source>
        <strain evidence="6 7">DSM 19972</strain>
    </source>
</reference>
<dbReference type="PANTHER" id="PTHR43394">
    <property type="entry name" value="ATP-DEPENDENT PERMEASE MDL1, MITOCHONDRIAL"/>
    <property type="match status" value="1"/>
</dbReference>
<evidence type="ECO:0000313" key="6">
    <source>
        <dbReference type="EMBL" id="KRL05254.1"/>
    </source>
</evidence>
<dbReference type="InterPro" id="IPR011527">
    <property type="entry name" value="ABC1_TM_dom"/>
</dbReference>
<proteinExistence type="predicted"/>
<dbReference type="GO" id="GO:0015421">
    <property type="term" value="F:ABC-type oligopeptide transporter activity"/>
    <property type="evidence" value="ECO:0007669"/>
    <property type="project" value="TreeGrafter"/>
</dbReference>
<keyword evidence="3" id="KW-1133">Transmembrane helix</keyword>
<comment type="subcellular location">
    <subcellularLocation>
        <location evidence="1">Cell membrane</location>
        <topology evidence="1">Multi-pass membrane protein</topology>
    </subcellularLocation>
</comment>
<keyword evidence="4" id="KW-0472">Membrane</keyword>
<evidence type="ECO:0000313" key="7">
    <source>
        <dbReference type="Proteomes" id="UP000051686"/>
    </source>
</evidence>
<name>A0A0R1MB60_9LACO</name>
<dbReference type="InterPro" id="IPR036640">
    <property type="entry name" value="ABC1_TM_sf"/>
</dbReference>
<evidence type="ECO:0000256" key="3">
    <source>
        <dbReference type="ARBA" id="ARBA00022989"/>
    </source>
</evidence>
<evidence type="ECO:0000256" key="1">
    <source>
        <dbReference type="ARBA" id="ARBA00004651"/>
    </source>
</evidence>
<dbReference type="SUPFAM" id="SSF90123">
    <property type="entry name" value="ABC transporter transmembrane region"/>
    <property type="match status" value="1"/>
</dbReference>
<dbReference type="PROSITE" id="PS50929">
    <property type="entry name" value="ABC_TM1F"/>
    <property type="match status" value="1"/>
</dbReference>